<feature type="region of interest" description="Disordered" evidence="1">
    <location>
        <begin position="1"/>
        <end position="21"/>
    </location>
</feature>
<dbReference type="OrthoDB" id="7183822at2"/>
<dbReference type="AlphaFoldDB" id="A0A545TWQ0"/>
<gene>
    <name evidence="3" type="ORF">FKG95_05200</name>
</gene>
<dbReference type="GO" id="GO:0019171">
    <property type="term" value="F:(3R)-hydroxyacyl-[acyl-carrier-protein] dehydratase activity"/>
    <property type="evidence" value="ECO:0007669"/>
    <property type="project" value="TreeGrafter"/>
</dbReference>
<name>A0A545TWQ0_9PROT</name>
<dbReference type="InterPro" id="IPR029069">
    <property type="entry name" value="HotDog_dom_sf"/>
</dbReference>
<organism evidence="3 4">
    <name type="scientific">Denitrobaculum tricleocarpae</name>
    <dbReference type="NCBI Taxonomy" id="2591009"/>
    <lineage>
        <taxon>Bacteria</taxon>
        <taxon>Pseudomonadati</taxon>
        <taxon>Pseudomonadota</taxon>
        <taxon>Alphaproteobacteria</taxon>
        <taxon>Rhodospirillales</taxon>
        <taxon>Rhodospirillaceae</taxon>
        <taxon>Denitrobaculum</taxon>
    </lineage>
</organism>
<dbReference type="InterPro" id="IPR052741">
    <property type="entry name" value="Mitochondrial_HTD2"/>
</dbReference>
<dbReference type="Proteomes" id="UP000315252">
    <property type="component" value="Unassembled WGS sequence"/>
</dbReference>
<dbReference type="EMBL" id="VHSH01000002">
    <property type="protein sequence ID" value="TQV81648.1"/>
    <property type="molecule type" value="Genomic_DNA"/>
</dbReference>
<evidence type="ECO:0000259" key="2">
    <source>
        <dbReference type="Pfam" id="PF13452"/>
    </source>
</evidence>
<dbReference type="Gene3D" id="3.10.129.10">
    <property type="entry name" value="Hotdog Thioesterase"/>
    <property type="match status" value="2"/>
</dbReference>
<dbReference type="PANTHER" id="PTHR28152">
    <property type="entry name" value="HYDROXYACYL-THIOESTER DEHYDRATASE TYPE 2, MITOCHONDRIAL"/>
    <property type="match status" value="1"/>
</dbReference>
<proteinExistence type="predicted"/>
<evidence type="ECO:0000256" key="1">
    <source>
        <dbReference type="SAM" id="MobiDB-lite"/>
    </source>
</evidence>
<comment type="caution">
    <text evidence="3">The sequence shown here is derived from an EMBL/GenBank/DDBJ whole genome shotgun (WGS) entry which is preliminary data.</text>
</comment>
<dbReference type="SUPFAM" id="SSF54637">
    <property type="entry name" value="Thioesterase/thiol ester dehydrase-isomerase"/>
    <property type="match status" value="2"/>
</dbReference>
<reference evidence="3 4" key="1">
    <citation type="submission" date="2019-06" db="EMBL/GenBank/DDBJ databases">
        <title>Whole genome sequence for Rhodospirillaceae sp. R148.</title>
        <authorList>
            <person name="Wang G."/>
        </authorList>
    </citation>
    <scope>NUCLEOTIDE SEQUENCE [LARGE SCALE GENOMIC DNA]</scope>
    <source>
        <strain evidence="3 4">R148</strain>
    </source>
</reference>
<dbReference type="InterPro" id="IPR039569">
    <property type="entry name" value="FAS1-like_DH_region"/>
</dbReference>
<dbReference type="RefSeq" id="WP_142895279.1">
    <property type="nucleotide sequence ID" value="NZ_ML660053.1"/>
</dbReference>
<protein>
    <submittedName>
        <fullName evidence="3">Acyl-CoA dehydrogenase</fullName>
    </submittedName>
</protein>
<dbReference type="Pfam" id="PF13452">
    <property type="entry name" value="FAS1_DH_region"/>
    <property type="match status" value="1"/>
</dbReference>
<accession>A0A545TWQ0</accession>
<feature type="domain" description="FAS1-like dehydratase" evidence="2">
    <location>
        <begin position="85"/>
        <end position="144"/>
    </location>
</feature>
<sequence length="290" mass="32059">MTSENELPSDGDTGLDGWIGRSQTQDDVIDGARARRLQATLDDPFPPLEPGDALPPLWHWAYFWEQTRNSELGPDGLAIGAGMLPPVDLPRIMWAGSRISFPAELRIGAEATRRSTILKISEKQGRSGRLCFVTLRHEVFQKDQLCVDEEMDVVYREAAKRDDALPEGGTAPQEADWSRKLTPDPVLLFRYSALTWNSHRIHYDRDYVMGQEGYPGLVVHGPLLATLMLDQVRRLMPAARVTDFTFAARRPVFDTSAFTVAGAREGSAAAVWVADSAGMLAMEGSAGFEV</sequence>
<evidence type="ECO:0000313" key="3">
    <source>
        <dbReference type="EMBL" id="TQV81648.1"/>
    </source>
</evidence>
<evidence type="ECO:0000313" key="4">
    <source>
        <dbReference type="Proteomes" id="UP000315252"/>
    </source>
</evidence>
<dbReference type="PANTHER" id="PTHR28152:SF1">
    <property type="entry name" value="HYDROXYACYL-THIOESTER DEHYDRATASE TYPE 2, MITOCHONDRIAL"/>
    <property type="match status" value="1"/>
</dbReference>
<keyword evidence="4" id="KW-1185">Reference proteome</keyword>